<reference evidence="1 2" key="1">
    <citation type="journal article" date="2022" name="DNA Res.">
        <title>Chromosomal-level genome assembly of the orchid tree Bauhinia variegata (Leguminosae; Cercidoideae) supports the allotetraploid origin hypothesis of Bauhinia.</title>
        <authorList>
            <person name="Zhong Y."/>
            <person name="Chen Y."/>
            <person name="Zheng D."/>
            <person name="Pang J."/>
            <person name="Liu Y."/>
            <person name="Luo S."/>
            <person name="Meng S."/>
            <person name="Qian L."/>
            <person name="Wei D."/>
            <person name="Dai S."/>
            <person name="Zhou R."/>
        </authorList>
    </citation>
    <scope>NUCLEOTIDE SEQUENCE [LARGE SCALE GENOMIC DNA]</scope>
    <source>
        <strain evidence="1">BV-YZ2020</strain>
    </source>
</reference>
<comment type="caution">
    <text evidence="1">The sequence shown here is derived from an EMBL/GenBank/DDBJ whole genome shotgun (WGS) entry which is preliminary data.</text>
</comment>
<name>A0ACB9PVQ8_BAUVA</name>
<dbReference type="Proteomes" id="UP000828941">
    <property type="component" value="Chromosome 3"/>
</dbReference>
<sequence>MIINNIDDEVPDFLLNEKVQDYTMNVDWDWDRLRVFLPAAIIDKVASVAAPEVGEGQDRIFWKGTNDGCFTVDSAYNLLAHEGWNEKDADSKRIWKWRGRERIIMFWQVKHNSLATRERIHSALWRNWVKRNKQSAFFTADLQDCIHSFLHNLGGGHLVFFLEMEKGRLWCYLKDDNGEWLSGATRKLGEAAALTTKLWGVIEGLNLAWNLRYRNCGDWSISVKHTKRNANMAEDCMANYSLSVDQGLTIYAFPPRGLIPVLVADVLGSPYPKQCLFSFFVVLFLG</sequence>
<protein>
    <submittedName>
        <fullName evidence="1">Uncharacterized protein</fullName>
    </submittedName>
</protein>
<evidence type="ECO:0000313" key="2">
    <source>
        <dbReference type="Proteomes" id="UP000828941"/>
    </source>
</evidence>
<accession>A0ACB9PVQ8</accession>
<evidence type="ECO:0000313" key="1">
    <source>
        <dbReference type="EMBL" id="KAI4351872.1"/>
    </source>
</evidence>
<dbReference type="EMBL" id="CM039428">
    <property type="protein sequence ID" value="KAI4351872.1"/>
    <property type="molecule type" value="Genomic_DNA"/>
</dbReference>
<organism evidence="1 2">
    <name type="scientific">Bauhinia variegata</name>
    <name type="common">Purple orchid tree</name>
    <name type="synonym">Phanera variegata</name>
    <dbReference type="NCBI Taxonomy" id="167791"/>
    <lineage>
        <taxon>Eukaryota</taxon>
        <taxon>Viridiplantae</taxon>
        <taxon>Streptophyta</taxon>
        <taxon>Embryophyta</taxon>
        <taxon>Tracheophyta</taxon>
        <taxon>Spermatophyta</taxon>
        <taxon>Magnoliopsida</taxon>
        <taxon>eudicotyledons</taxon>
        <taxon>Gunneridae</taxon>
        <taxon>Pentapetalae</taxon>
        <taxon>rosids</taxon>
        <taxon>fabids</taxon>
        <taxon>Fabales</taxon>
        <taxon>Fabaceae</taxon>
        <taxon>Cercidoideae</taxon>
        <taxon>Cercideae</taxon>
        <taxon>Bauhiniinae</taxon>
        <taxon>Bauhinia</taxon>
    </lineage>
</organism>
<proteinExistence type="predicted"/>
<gene>
    <name evidence="1" type="ORF">L6164_006178</name>
</gene>
<keyword evidence="2" id="KW-1185">Reference proteome</keyword>